<dbReference type="FunFam" id="1.50.10.130:FF:000002">
    <property type="entry name" value="Ent-copalyl diphosphate synthase, chloroplastic"/>
    <property type="match status" value="1"/>
</dbReference>
<dbReference type="EMBL" id="OX459119">
    <property type="protein sequence ID" value="CAI9094691.1"/>
    <property type="molecule type" value="Genomic_DNA"/>
</dbReference>
<evidence type="ECO:0000259" key="5">
    <source>
        <dbReference type="Pfam" id="PF01397"/>
    </source>
</evidence>
<keyword evidence="3" id="KW-0460">Magnesium</keyword>
<dbReference type="Pfam" id="PF03936">
    <property type="entry name" value="Terpene_synth_C"/>
    <property type="match status" value="1"/>
</dbReference>
<dbReference type="SUPFAM" id="SSF48576">
    <property type="entry name" value="Terpenoid synthases"/>
    <property type="match status" value="1"/>
</dbReference>
<dbReference type="GO" id="GO:0000287">
    <property type="term" value="F:magnesium ion binding"/>
    <property type="evidence" value="ECO:0007669"/>
    <property type="project" value="InterPro"/>
</dbReference>
<evidence type="ECO:0000256" key="2">
    <source>
        <dbReference type="ARBA" id="ARBA00022723"/>
    </source>
</evidence>
<dbReference type="Gene3D" id="1.10.600.10">
    <property type="entry name" value="Farnesyl Diphosphate Synthase"/>
    <property type="match status" value="1"/>
</dbReference>
<dbReference type="InterPro" id="IPR001906">
    <property type="entry name" value="Terpene_synth_N"/>
</dbReference>
<dbReference type="GO" id="GO:0009507">
    <property type="term" value="C:chloroplast"/>
    <property type="evidence" value="ECO:0007669"/>
    <property type="project" value="TreeGrafter"/>
</dbReference>
<dbReference type="InterPro" id="IPR008949">
    <property type="entry name" value="Isoprenoid_synthase_dom_sf"/>
</dbReference>
<dbReference type="AlphaFoldDB" id="A0AAV1CG21"/>
<dbReference type="InterPro" id="IPR008930">
    <property type="entry name" value="Terpenoid_cyclase/PrenylTrfase"/>
</dbReference>
<dbReference type="SFLD" id="SFLDG01014">
    <property type="entry name" value="Terpene_Cyclase_Like_1_N-term"/>
    <property type="match status" value="1"/>
</dbReference>
<dbReference type="GO" id="GO:0009686">
    <property type="term" value="P:gibberellin biosynthetic process"/>
    <property type="evidence" value="ECO:0007669"/>
    <property type="project" value="TreeGrafter"/>
</dbReference>
<comment type="cofactor">
    <cofactor evidence="1">
        <name>Mg(2+)</name>
        <dbReference type="ChEBI" id="CHEBI:18420"/>
    </cofactor>
</comment>
<sequence>MVVHQHQYFNLPHSKFGLNPSTSRSSTTCSLKQSSLENKEYVQRIREMMFQKVKLSISAYDTAWVAMVSSRESPEKPCFPQCLDWVLENQQKDGSWSGLQQQQPADDYSSLLPKDSLLSTLACLLVLRKWRVGEQVLLRGLEFIRSNGFAACDHNQVSPVGFDVLFPGMIKYAIQLELNLPLDATLMHQIMQNHEMEIARIQGNETALAYFAEGIGTTCCWRKVLKVVQRPKGRILSSPAAVAAALNEHYDHKLFAHLGTFVDKSEKGVPTIHPSSLHIRLKLVDAVERMGLKRYFTLEIDRILNETFRSWKHRDEGIVSDVTCCAMAFRHLRLRGYEVSSEELVRFVDEKCYFSTVSPQFWGVTTILELYRASQYSIIPGDEVILESINAWTGTYLKQQLLNQSILDHRLREEVQGTLKNYHGSLHRVVNRECIELYNVDEFEILKTAYRYLNTSSMELLTFSIRDFNACQALHQCELQELERWFEMNGLRHMNVPRHVLHCSFFMIAADIFEPELSTARISFAQTVVLIRVVDDLFDNSASRVELQNIIELVKKWDKDSVILGKCSKEVEIFFLALYNTVEELSTKALLHQGRCIRPNLITLWQELLEGMMIELDWWREQRTPNLEEYLSVTSSTIGSHLCILTAIHFIGAILSEELLGSEEIRFLCKHVSIVARLLNDLQTLEKELSERKPNSLSLLMLGGHHHGTMSIEEAKTVIHKKVESSRMELLRMVLQTNGSQVPRECKNLFWTTSRLSFYLYKFTNEYDFPKEIITDVKKVIFEPIEMSQFGSHVSLVL</sequence>
<organism evidence="7 8">
    <name type="scientific">Oldenlandia corymbosa var. corymbosa</name>
    <dbReference type="NCBI Taxonomy" id="529605"/>
    <lineage>
        <taxon>Eukaryota</taxon>
        <taxon>Viridiplantae</taxon>
        <taxon>Streptophyta</taxon>
        <taxon>Embryophyta</taxon>
        <taxon>Tracheophyta</taxon>
        <taxon>Spermatophyta</taxon>
        <taxon>Magnoliopsida</taxon>
        <taxon>eudicotyledons</taxon>
        <taxon>Gunneridae</taxon>
        <taxon>Pentapetalae</taxon>
        <taxon>asterids</taxon>
        <taxon>lamiids</taxon>
        <taxon>Gentianales</taxon>
        <taxon>Rubiaceae</taxon>
        <taxon>Rubioideae</taxon>
        <taxon>Spermacoceae</taxon>
        <taxon>Hedyotis-Oldenlandia complex</taxon>
        <taxon>Oldenlandia</taxon>
    </lineage>
</organism>
<dbReference type="FunFam" id="1.10.600.10:FF:000036">
    <property type="entry name" value="cis-abienol synthase, chloroplastic"/>
    <property type="match status" value="1"/>
</dbReference>
<dbReference type="GO" id="GO:0010333">
    <property type="term" value="F:terpene synthase activity"/>
    <property type="evidence" value="ECO:0007669"/>
    <property type="project" value="InterPro"/>
</dbReference>
<dbReference type="PANTHER" id="PTHR31739">
    <property type="entry name" value="ENT-COPALYL DIPHOSPHATE SYNTHASE, CHLOROPLASTIC"/>
    <property type="match status" value="1"/>
</dbReference>
<reference evidence="7" key="1">
    <citation type="submission" date="2023-03" db="EMBL/GenBank/DDBJ databases">
        <authorList>
            <person name="Julca I."/>
        </authorList>
    </citation>
    <scope>NUCLEOTIDE SEQUENCE</scope>
</reference>
<evidence type="ECO:0000256" key="3">
    <source>
        <dbReference type="ARBA" id="ARBA00022842"/>
    </source>
</evidence>
<name>A0AAV1CG21_OLDCO</name>
<keyword evidence="2" id="KW-0479">Metal-binding</keyword>
<dbReference type="InterPro" id="IPR050148">
    <property type="entry name" value="Terpene_synthase-like"/>
</dbReference>
<evidence type="ECO:0000256" key="4">
    <source>
        <dbReference type="ARBA" id="ARBA00023239"/>
    </source>
</evidence>
<dbReference type="PANTHER" id="PTHR31739:SF33">
    <property type="entry name" value="CIS-ABIENOL SYNTHASE, CHLOROPLASTIC"/>
    <property type="match status" value="1"/>
</dbReference>
<dbReference type="Gene3D" id="1.50.10.130">
    <property type="entry name" value="Terpene synthase, N-terminal domain"/>
    <property type="match status" value="1"/>
</dbReference>
<dbReference type="Gene3D" id="1.50.10.160">
    <property type="match status" value="1"/>
</dbReference>
<evidence type="ECO:0000313" key="8">
    <source>
        <dbReference type="Proteomes" id="UP001161247"/>
    </source>
</evidence>
<protein>
    <submittedName>
        <fullName evidence="7">OLC1v1030474C5</fullName>
    </submittedName>
</protein>
<dbReference type="Proteomes" id="UP001161247">
    <property type="component" value="Chromosome 2"/>
</dbReference>
<feature type="domain" description="Terpene synthase metal-binding" evidence="6">
    <location>
        <begin position="494"/>
        <end position="728"/>
    </location>
</feature>
<keyword evidence="4" id="KW-0456">Lyase</keyword>
<evidence type="ECO:0000313" key="7">
    <source>
        <dbReference type="EMBL" id="CAI9094691.1"/>
    </source>
</evidence>
<dbReference type="Pfam" id="PF01397">
    <property type="entry name" value="Terpene_synth"/>
    <property type="match status" value="1"/>
</dbReference>
<proteinExistence type="predicted"/>
<accession>A0AAV1CG21</accession>
<dbReference type="InterPro" id="IPR005630">
    <property type="entry name" value="Terpene_synthase_metal-bd"/>
</dbReference>
<evidence type="ECO:0000256" key="1">
    <source>
        <dbReference type="ARBA" id="ARBA00001946"/>
    </source>
</evidence>
<gene>
    <name evidence="7" type="ORF">OLC1_LOCUS5802</name>
</gene>
<keyword evidence="8" id="KW-1185">Reference proteome</keyword>
<feature type="domain" description="Terpene synthase N-terminal" evidence="5">
    <location>
        <begin position="230"/>
        <end position="419"/>
    </location>
</feature>
<dbReference type="InterPro" id="IPR036965">
    <property type="entry name" value="Terpene_synth_N_sf"/>
</dbReference>
<dbReference type="SUPFAM" id="SSF48239">
    <property type="entry name" value="Terpenoid cyclases/Protein prenyltransferases"/>
    <property type="match status" value="2"/>
</dbReference>
<evidence type="ECO:0000259" key="6">
    <source>
        <dbReference type="Pfam" id="PF03936"/>
    </source>
</evidence>